<evidence type="ECO:0000256" key="7">
    <source>
        <dbReference type="RuleBase" id="RU003880"/>
    </source>
</evidence>
<dbReference type="GO" id="GO:0019430">
    <property type="term" value="P:removal of superoxide radicals"/>
    <property type="evidence" value="ECO:0007669"/>
    <property type="project" value="UniProtKB-UniRule"/>
</dbReference>
<sequence length="316" mass="33852">MMETEKVKCLIVGSGPAGYTAAIYAGRANLSPVLYAGLQPGGQLTTTTDVENFPGYPQGIGGPELMEDLRKQAERFGADLRYGVATAANLAEAPYKITIDDEKMIEAETLIIATGAAAKYLGLEDEKKYAGMGVSACATCDGFFYRKKTVAVVGGGDTACEEAVYLAGLAAKVYLIVRKPYLRASKIMQERVMKHDKIEVLFEHNAVGLFGENGVEGVHLVQRMGEPDEKRYDVAIDGFFLAIGHKPNSDIFKPYVDTDEVGYIVTEPGTPRTKVPGVFAAGDVADSHYRQAITAAGTGCQAAIEAERYLSAKGVI</sequence>
<keyword evidence="5" id="KW-1015">Disulfide bond</keyword>
<proteinExistence type="inferred from homology"/>
<comment type="similarity">
    <text evidence="1 7">Belongs to the class-II pyridine nucleotide-disulfide oxidoreductase family.</text>
</comment>
<keyword evidence="6 7" id="KW-0676">Redox-active center</keyword>
<keyword evidence="2 7" id="KW-0285">Flavoprotein</keyword>
<comment type="subunit">
    <text evidence="7">Homodimer.</text>
</comment>
<accession>A0A078RZH9</accession>
<evidence type="ECO:0000256" key="8">
    <source>
        <dbReference type="RuleBase" id="RU003881"/>
    </source>
</evidence>
<dbReference type="InterPro" id="IPR050097">
    <property type="entry name" value="Ferredoxin-NADP_redctase_2"/>
</dbReference>
<name>A0A078RZH9_BACUN</name>
<dbReference type="AlphaFoldDB" id="A0A078RZH9"/>
<dbReference type="Proteomes" id="UP000028013">
    <property type="component" value="Unassembled WGS sequence"/>
</dbReference>
<dbReference type="SUPFAM" id="SSF51905">
    <property type="entry name" value="FAD/NAD(P)-binding domain"/>
    <property type="match status" value="1"/>
</dbReference>
<dbReference type="Gene3D" id="3.50.50.60">
    <property type="entry name" value="FAD/NAD(P)-binding domain"/>
    <property type="match status" value="2"/>
</dbReference>
<dbReference type="EC" id="1.8.1.9" evidence="7"/>
<dbReference type="EMBL" id="JNHN01000174">
    <property type="protein sequence ID" value="KDS50735.1"/>
    <property type="molecule type" value="Genomic_DNA"/>
</dbReference>
<dbReference type="InterPro" id="IPR023753">
    <property type="entry name" value="FAD/NAD-binding_dom"/>
</dbReference>
<feature type="domain" description="FAD/NAD(P)-binding" evidence="9">
    <location>
        <begin position="8"/>
        <end position="299"/>
    </location>
</feature>
<protein>
    <recommendedName>
        <fullName evidence="7">Thioredoxin reductase</fullName>
        <ecNumber evidence="7">1.8.1.9</ecNumber>
    </recommendedName>
</protein>
<evidence type="ECO:0000256" key="1">
    <source>
        <dbReference type="ARBA" id="ARBA00009333"/>
    </source>
</evidence>
<dbReference type="InterPro" id="IPR005982">
    <property type="entry name" value="Thioredox_Rdtase"/>
</dbReference>
<evidence type="ECO:0000313" key="11">
    <source>
        <dbReference type="Proteomes" id="UP000028013"/>
    </source>
</evidence>
<dbReference type="PROSITE" id="PS00573">
    <property type="entry name" value="PYRIDINE_REDOX_2"/>
    <property type="match status" value="1"/>
</dbReference>
<evidence type="ECO:0000259" key="9">
    <source>
        <dbReference type="Pfam" id="PF07992"/>
    </source>
</evidence>
<dbReference type="InterPro" id="IPR008255">
    <property type="entry name" value="Pyr_nucl-diS_OxRdtase_2_AS"/>
</dbReference>
<evidence type="ECO:0000256" key="6">
    <source>
        <dbReference type="ARBA" id="ARBA00023284"/>
    </source>
</evidence>
<evidence type="ECO:0000256" key="3">
    <source>
        <dbReference type="ARBA" id="ARBA00022827"/>
    </source>
</evidence>
<gene>
    <name evidence="10" type="primary">trxB</name>
    <name evidence="10" type="ORF">M094_1666</name>
</gene>
<dbReference type="PANTHER" id="PTHR48105">
    <property type="entry name" value="THIOREDOXIN REDUCTASE 1-RELATED-RELATED"/>
    <property type="match status" value="1"/>
</dbReference>
<evidence type="ECO:0000256" key="2">
    <source>
        <dbReference type="ARBA" id="ARBA00022630"/>
    </source>
</evidence>
<dbReference type="PRINTS" id="PR00368">
    <property type="entry name" value="FADPNR"/>
</dbReference>
<evidence type="ECO:0000313" key="10">
    <source>
        <dbReference type="EMBL" id="KDS50735.1"/>
    </source>
</evidence>
<dbReference type="RefSeq" id="WP_035449029.1">
    <property type="nucleotide sequence ID" value="NZ_JNHN01000174.1"/>
</dbReference>
<comment type="catalytic activity">
    <reaction evidence="7">
        <text>[thioredoxin]-dithiol + NADP(+) = [thioredoxin]-disulfide + NADPH + H(+)</text>
        <dbReference type="Rhea" id="RHEA:20345"/>
        <dbReference type="Rhea" id="RHEA-COMP:10698"/>
        <dbReference type="Rhea" id="RHEA-COMP:10700"/>
        <dbReference type="ChEBI" id="CHEBI:15378"/>
        <dbReference type="ChEBI" id="CHEBI:29950"/>
        <dbReference type="ChEBI" id="CHEBI:50058"/>
        <dbReference type="ChEBI" id="CHEBI:57783"/>
        <dbReference type="ChEBI" id="CHEBI:58349"/>
        <dbReference type="EC" id="1.8.1.9"/>
    </reaction>
</comment>
<reference evidence="10 11" key="1">
    <citation type="submission" date="2014-04" db="EMBL/GenBank/DDBJ databases">
        <authorList>
            <person name="Sears C."/>
            <person name="Carroll K."/>
            <person name="Sack B.R."/>
            <person name="Qadri F."/>
            <person name="Myers L.L."/>
            <person name="Chung G.-T."/>
            <person name="Escheverria P."/>
            <person name="Fraser C.M."/>
            <person name="Sadzewicz L."/>
            <person name="Shefchek K.A."/>
            <person name="Tallon L."/>
            <person name="Das S.P."/>
            <person name="Daugherty S."/>
            <person name="Mongodin E.F."/>
        </authorList>
    </citation>
    <scope>NUCLEOTIDE SEQUENCE [LARGE SCALE GENOMIC DNA]</scope>
    <source>
        <strain evidence="10 11">3978 T3 ii</strain>
    </source>
</reference>
<dbReference type="GO" id="GO:0005737">
    <property type="term" value="C:cytoplasm"/>
    <property type="evidence" value="ECO:0007669"/>
    <property type="project" value="InterPro"/>
</dbReference>
<comment type="cofactor">
    <cofactor evidence="8">
        <name>FAD</name>
        <dbReference type="ChEBI" id="CHEBI:57692"/>
    </cofactor>
    <text evidence="8">Binds 1 FAD per subunit.</text>
</comment>
<comment type="caution">
    <text evidence="10">The sequence shown here is derived from an EMBL/GenBank/DDBJ whole genome shotgun (WGS) entry which is preliminary data.</text>
</comment>
<evidence type="ECO:0000256" key="4">
    <source>
        <dbReference type="ARBA" id="ARBA00023002"/>
    </source>
</evidence>
<keyword evidence="3 7" id="KW-0274">FAD</keyword>
<dbReference type="PRINTS" id="PR00469">
    <property type="entry name" value="PNDRDTASEII"/>
</dbReference>
<dbReference type="GO" id="GO:0004791">
    <property type="term" value="F:thioredoxin-disulfide reductase (NADPH) activity"/>
    <property type="evidence" value="ECO:0007669"/>
    <property type="project" value="UniProtKB-UniRule"/>
</dbReference>
<dbReference type="NCBIfam" id="TIGR01292">
    <property type="entry name" value="TRX_reduct"/>
    <property type="match status" value="1"/>
</dbReference>
<keyword evidence="8" id="KW-0521">NADP</keyword>
<dbReference type="PATRIC" id="fig|1339349.3.peg.2819"/>
<keyword evidence="4 7" id="KW-0560">Oxidoreductase</keyword>
<dbReference type="InterPro" id="IPR036188">
    <property type="entry name" value="FAD/NAD-bd_sf"/>
</dbReference>
<evidence type="ECO:0000256" key="5">
    <source>
        <dbReference type="ARBA" id="ARBA00023157"/>
    </source>
</evidence>
<organism evidence="10 11">
    <name type="scientific">Bacteroides uniformis str. 3978 T3 ii</name>
    <dbReference type="NCBI Taxonomy" id="1339349"/>
    <lineage>
        <taxon>Bacteria</taxon>
        <taxon>Pseudomonadati</taxon>
        <taxon>Bacteroidota</taxon>
        <taxon>Bacteroidia</taxon>
        <taxon>Bacteroidales</taxon>
        <taxon>Bacteroidaceae</taxon>
        <taxon>Bacteroides</taxon>
    </lineage>
</organism>
<dbReference type="Pfam" id="PF07992">
    <property type="entry name" value="Pyr_redox_2"/>
    <property type="match status" value="1"/>
</dbReference>